<dbReference type="Proteomes" id="UP001385892">
    <property type="component" value="Unassembled WGS sequence"/>
</dbReference>
<evidence type="ECO:0000313" key="2">
    <source>
        <dbReference type="Proteomes" id="UP001385892"/>
    </source>
</evidence>
<organism evidence="1 2">
    <name type="scientific">Variovorax rhizosphaerae</name>
    <dbReference type="NCBI Taxonomy" id="1836200"/>
    <lineage>
        <taxon>Bacteria</taxon>
        <taxon>Pseudomonadati</taxon>
        <taxon>Pseudomonadota</taxon>
        <taxon>Betaproteobacteria</taxon>
        <taxon>Burkholderiales</taxon>
        <taxon>Comamonadaceae</taxon>
        <taxon>Variovorax</taxon>
    </lineage>
</organism>
<dbReference type="EMBL" id="JBBKZT010000032">
    <property type="protein sequence ID" value="MEJ8852176.1"/>
    <property type="molecule type" value="Genomic_DNA"/>
</dbReference>
<comment type="caution">
    <text evidence="1">The sequence shown here is derived from an EMBL/GenBank/DDBJ whole genome shotgun (WGS) entry which is preliminary data.</text>
</comment>
<gene>
    <name evidence="1" type="ORF">WKW82_36490</name>
</gene>
<dbReference type="RefSeq" id="WP_340348074.1">
    <property type="nucleotide sequence ID" value="NZ_JBBKZT010000032.1"/>
</dbReference>
<name>A0ABU8WXB0_9BURK</name>
<evidence type="ECO:0000313" key="1">
    <source>
        <dbReference type="EMBL" id="MEJ8852176.1"/>
    </source>
</evidence>
<proteinExistence type="predicted"/>
<protein>
    <recommendedName>
        <fullName evidence="3">C2H2-type domain-containing protein</fullName>
    </recommendedName>
</protein>
<accession>A0ABU8WXB0</accession>
<sequence length="116" mass="12591">MRSKPVDNFTLEHWRGLASYAVLEESTGIRSNGHAWGTAGDAQCVGNDLEPTRCSDCDHAVIGRPHLSLYHGLYDHLKELAACADIGVGGQALVERDMQRCRSVLVAFGQGPKEAK</sequence>
<reference evidence="1 2" key="1">
    <citation type="submission" date="2024-03" db="EMBL/GenBank/DDBJ databases">
        <title>Novel species of the genus Variovorax.</title>
        <authorList>
            <person name="Liu Q."/>
            <person name="Xin Y.-H."/>
        </authorList>
    </citation>
    <scope>NUCLEOTIDE SEQUENCE [LARGE SCALE GENOMIC DNA]</scope>
    <source>
        <strain evidence="1 2">KACC 18900</strain>
    </source>
</reference>
<evidence type="ECO:0008006" key="3">
    <source>
        <dbReference type="Google" id="ProtNLM"/>
    </source>
</evidence>
<keyword evidence="2" id="KW-1185">Reference proteome</keyword>